<proteinExistence type="predicted"/>
<evidence type="ECO:0000256" key="2">
    <source>
        <dbReference type="SAM" id="MobiDB-lite"/>
    </source>
</evidence>
<dbReference type="Proteomes" id="UP000198902">
    <property type="component" value="Unassembled WGS sequence"/>
</dbReference>
<evidence type="ECO:0000256" key="1">
    <source>
        <dbReference type="SAM" id="Coils"/>
    </source>
</evidence>
<keyword evidence="1" id="KW-0175">Coiled coil</keyword>
<feature type="compositionally biased region" description="Acidic residues" evidence="2">
    <location>
        <begin position="82"/>
        <end position="93"/>
    </location>
</feature>
<sequence>MPLGGTAKKLQKVAEMAEDVYKKLNELREQVVEVRETVNETKSRVDRLEAENAEQRAILEAIAEEQGVDLDAAIAQAHISEAEEDAAGDETETVADAASESDAATSSDAATDEA</sequence>
<evidence type="ECO:0000313" key="3">
    <source>
        <dbReference type="EMBL" id="CQR50058.1"/>
    </source>
</evidence>
<dbReference type="AlphaFoldDB" id="A0A0D6JQZ3"/>
<feature type="region of interest" description="Disordered" evidence="2">
    <location>
        <begin position="79"/>
        <end position="114"/>
    </location>
</feature>
<dbReference type="OrthoDB" id="204612at2157"/>
<dbReference type="Pfam" id="PF19111">
    <property type="entry name" value="DUF5798"/>
    <property type="match status" value="1"/>
</dbReference>
<dbReference type="EMBL" id="CSTE01000002">
    <property type="protein sequence ID" value="CQR50058.1"/>
    <property type="molecule type" value="Genomic_DNA"/>
</dbReference>
<name>A0A0D6JQZ3_9EURY</name>
<protein>
    <submittedName>
        <fullName evidence="3">Uncharacterized protein</fullName>
    </submittedName>
</protein>
<dbReference type="InterPro" id="IPR043816">
    <property type="entry name" value="DUF5798"/>
</dbReference>
<gene>
    <name evidence="3" type="ORF">BN996_01534</name>
</gene>
<reference evidence="4" key="1">
    <citation type="submission" date="2015-03" db="EMBL/GenBank/DDBJ databases">
        <authorList>
            <person name="Urmite Genomes"/>
        </authorList>
    </citation>
    <scope>NUCLEOTIDE SEQUENCE [LARGE SCALE GENOMIC DNA]</scope>
    <source>
        <strain evidence="4">Arc-Hr</strain>
    </source>
</reference>
<feature type="coiled-coil region" evidence="1">
    <location>
        <begin position="7"/>
        <end position="65"/>
    </location>
</feature>
<organism evidence="3 4">
    <name type="scientific">Haloferax massiliensis</name>
    <dbReference type="NCBI Taxonomy" id="1476858"/>
    <lineage>
        <taxon>Archaea</taxon>
        <taxon>Methanobacteriati</taxon>
        <taxon>Methanobacteriota</taxon>
        <taxon>Stenosarchaea group</taxon>
        <taxon>Halobacteria</taxon>
        <taxon>Halobacteriales</taxon>
        <taxon>Haloferacaceae</taxon>
        <taxon>Haloferax</taxon>
    </lineage>
</organism>
<evidence type="ECO:0000313" key="4">
    <source>
        <dbReference type="Proteomes" id="UP000198902"/>
    </source>
</evidence>
<keyword evidence="4" id="KW-1185">Reference proteome</keyword>
<dbReference type="RefSeq" id="WP_042662476.1">
    <property type="nucleotide sequence ID" value="NZ_CABLRR010000002.1"/>
</dbReference>
<feature type="compositionally biased region" description="Low complexity" evidence="2">
    <location>
        <begin position="94"/>
        <end position="114"/>
    </location>
</feature>
<accession>A0A0D6JQZ3</accession>